<dbReference type="KEGG" id="aluc:AKAW2_61247S"/>
<dbReference type="EMBL" id="AP024430">
    <property type="protein sequence ID" value="BCS02983.1"/>
    <property type="molecule type" value="Genomic_DNA"/>
</dbReference>
<reference evidence="2" key="2">
    <citation type="submission" date="2021-02" db="EMBL/GenBank/DDBJ databases">
        <title>Aspergillus luchuensis mut. kawachii IFO 4304 genome sequence.</title>
        <authorList>
            <person name="Mori K."/>
            <person name="Kadooka C."/>
            <person name="Goto M."/>
            <person name="Futagami T."/>
        </authorList>
    </citation>
    <scope>NUCLEOTIDE SEQUENCE</scope>
    <source>
        <strain evidence="2">IFO 4308</strain>
    </source>
</reference>
<sequence length="138" mass="15729">MEKGGPRIVENNQDESQNTLIGMAQGNSPEAQYSKGPRERWIRFRIPDDKFLPEKSNFHHGDTAVCFKVIDRDIASKLPFGIVVTKEVSKAKHELHPENVVHSARLEFSLHSRTSTTRSLQQNNFKQDSYGARVLVVR</sequence>
<reference evidence="2" key="1">
    <citation type="submission" date="2021-01" db="EMBL/GenBank/DDBJ databases">
        <authorList>
            <consortium name="Aspergillus luchuensis mut. kawachii IFO 4304 genome sequencing consortium"/>
            <person name="Kazuki M."/>
            <person name="Futagami T."/>
        </authorList>
    </citation>
    <scope>NUCLEOTIDE SEQUENCE</scope>
    <source>
        <strain evidence="2">IFO 4308</strain>
    </source>
</reference>
<evidence type="ECO:0000256" key="1">
    <source>
        <dbReference type="SAM" id="MobiDB-lite"/>
    </source>
</evidence>
<keyword evidence="3" id="KW-1185">Reference proteome</keyword>
<dbReference type="AlphaFoldDB" id="A0A7R7WH97"/>
<organism evidence="2 3">
    <name type="scientific">Aspergillus kawachii</name>
    <name type="common">White koji mold</name>
    <name type="synonym">Aspergillus awamori var. kawachi</name>
    <dbReference type="NCBI Taxonomy" id="1069201"/>
    <lineage>
        <taxon>Eukaryota</taxon>
        <taxon>Fungi</taxon>
        <taxon>Dikarya</taxon>
        <taxon>Ascomycota</taxon>
        <taxon>Pezizomycotina</taxon>
        <taxon>Eurotiomycetes</taxon>
        <taxon>Eurotiomycetidae</taxon>
        <taxon>Eurotiales</taxon>
        <taxon>Aspergillaceae</taxon>
        <taxon>Aspergillus</taxon>
        <taxon>Aspergillus subgen. Circumdati</taxon>
    </lineage>
</organism>
<feature type="region of interest" description="Disordered" evidence="1">
    <location>
        <begin position="1"/>
        <end position="38"/>
    </location>
</feature>
<protein>
    <submittedName>
        <fullName evidence="2">Uncharacterized protein</fullName>
    </submittedName>
</protein>
<name>A0A7R7WH97_ASPKA</name>
<dbReference type="GeneID" id="64964304"/>
<feature type="compositionally biased region" description="Polar residues" evidence="1">
    <location>
        <begin position="10"/>
        <end position="31"/>
    </location>
</feature>
<proteinExistence type="predicted"/>
<dbReference type="OrthoDB" id="4483681at2759"/>
<gene>
    <name evidence="2" type="ORF">AKAW2_61247S</name>
</gene>
<dbReference type="RefSeq" id="XP_041546745.1">
    <property type="nucleotide sequence ID" value="XM_041680818.1"/>
</dbReference>
<dbReference type="Proteomes" id="UP000661280">
    <property type="component" value="Chromosome 6"/>
</dbReference>
<evidence type="ECO:0000313" key="2">
    <source>
        <dbReference type="EMBL" id="BCS02983.1"/>
    </source>
</evidence>
<evidence type="ECO:0000313" key="3">
    <source>
        <dbReference type="Proteomes" id="UP000661280"/>
    </source>
</evidence>
<accession>A0A7R7WH97</accession>